<feature type="compositionally biased region" description="Polar residues" evidence="1">
    <location>
        <begin position="21"/>
        <end position="30"/>
    </location>
</feature>
<comment type="caution">
    <text evidence="3">The sequence shown here is derived from an EMBL/GenBank/DDBJ whole genome shotgun (WGS) entry which is preliminary data.</text>
</comment>
<dbReference type="GeneID" id="87890102"/>
<evidence type="ECO:0000256" key="1">
    <source>
        <dbReference type="SAM" id="MobiDB-lite"/>
    </source>
</evidence>
<dbReference type="RefSeq" id="XP_062727193.1">
    <property type="nucleotide sequence ID" value="XM_062871273.1"/>
</dbReference>
<dbReference type="InterPro" id="IPR057684">
    <property type="entry name" value="DUF7924"/>
</dbReference>
<sequence>MARTRAQAAAQKELTPPASKGQGTQPQGIQSRKGASKRAGSNRRIRLSTIGETLSRQDPPALQSRGRKRKQPIEIAVEPGADRERRDLKRKRTSPTRPAGNTIDEPLSRKRGFQENLAASVEDEGEKLSHNTPEGSLGKRRRISLGQSIQEAGDDTEDWRNIIDFWRKEGSWPKNYFEPDDSTRKDFERESEDSWLKEMERHNPIVKLLFAKTTSLRRKRSGSDSSTTASRDTTPSDQRTREEKNAPYRNSRYPLLLQTKGSYMSISELGVTDTSKQLIRDLLSGEHSVPKETLFDDDIFVEACCNVETKNEARIIQDISRLIVPSAESLALRCKKYKHLIESVNEGWDNSIPLTTPRPQPDYSVGFKRDAFTEDQLAKLSPFIGDFIAGDQTFFMATYYMYCPFLTCEAKCGAAALEIADRQNAHSMTLAVRAIVELFRAVKRENQVNRQILAFSVSHDHRSVRIYGHYPVITGKDTKYYRHPIHEFSFTTVDGKDKWTAYRFTKNVYDIWMPEHFKNICSAIDQLPSDVDFDVPPLSQGLRDLMSEASSALEPAQQDSQGVTPDTSFIVPGKRVKQEFVGEIAGDCNIVVRMYGSKGVQCRYRILDSGPHISIAERLRSDTIAYL</sequence>
<evidence type="ECO:0000313" key="4">
    <source>
        <dbReference type="Proteomes" id="UP001273166"/>
    </source>
</evidence>
<name>A0AAJ0H407_9PEZI</name>
<feature type="region of interest" description="Disordered" evidence="1">
    <location>
        <begin position="1"/>
        <end position="153"/>
    </location>
</feature>
<protein>
    <recommendedName>
        <fullName evidence="2">DUF7924 domain-containing protein</fullName>
    </recommendedName>
</protein>
<reference evidence="3" key="1">
    <citation type="journal article" date="2023" name="Mol. Phylogenet. Evol.">
        <title>Genome-scale phylogeny and comparative genomics of the fungal order Sordariales.</title>
        <authorList>
            <person name="Hensen N."/>
            <person name="Bonometti L."/>
            <person name="Westerberg I."/>
            <person name="Brannstrom I.O."/>
            <person name="Guillou S."/>
            <person name="Cros-Aarteil S."/>
            <person name="Calhoun S."/>
            <person name="Haridas S."/>
            <person name="Kuo A."/>
            <person name="Mondo S."/>
            <person name="Pangilinan J."/>
            <person name="Riley R."/>
            <person name="LaButti K."/>
            <person name="Andreopoulos B."/>
            <person name="Lipzen A."/>
            <person name="Chen C."/>
            <person name="Yan M."/>
            <person name="Daum C."/>
            <person name="Ng V."/>
            <person name="Clum A."/>
            <person name="Steindorff A."/>
            <person name="Ohm R.A."/>
            <person name="Martin F."/>
            <person name="Silar P."/>
            <person name="Natvig D.O."/>
            <person name="Lalanne C."/>
            <person name="Gautier V."/>
            <person name="Ament-Velasquez S.L."/>
            <person name="Kruys A."/>
            <person name="Hutchinson M.I."/>
            <person name="Powell A.J."/>
            <person name="Barry K."/>
            <person name="Miller A.N."/>
            <person name="Grigoriev I.V."/>
            <person name="Debuchy R."/>
            <person name="Gladieux P."/>
            <person name="Hiltunen Thoren M."/>
            <person name="Johannesson H."/>
        </authorList>
    </citation>
    <scope>NUCLEOTIDE SEQUENCE</scope>
    <source>
        <strain evidence="3">CBS 333.67</strain>
    </source>
</reference>
<keyword evidence="4" id="KW-1185">Reference proteome</keyword>
<feature type="compositionally biased region" description="Basic residues" evidence="1">
    <location>
        <begin position="34"/>
        <end position="46"/>
    </location>
</feature>
<gene>
    <name evidence="3" type="ORF">B0T15DRAFT_74625</name>
</gene>
<feature type="domain" description="DUF7924" evidence="2">
    <location>
        <begin position="300"/>
        <end position="524"/>
    </location>
</feature>
<dbReference type="AlphaFoldDB" id="A0AAJ0H407"/>
<dbReference type="EMBL" id="JAUDZG010000001">
    <property type="protein sequence ID" value="KAK3311413.1"/>
    <property type="molecule type" value="Genomic_DNA"/>
</dbReference>
<feature type="region of interest" description="Disordered" evidence="1">
    <location>
        <begin position="217"/>
        <end position="251"/>
    </location>
</feature>
<evidence type="ECO:0000313" key="3">
    <source>
        <dbReference type="EMBL" id="KAK3311413.1"/>
    </source>
</evidence>
<reference evidence="3" key="2">
    <citation type="submission" date="2023-06" db="EMBL/GenBank/DDBJ databases">
        <authorList>
            <consortium name="Lawrence Berkeley National Laboratory"/>
            <person name="Mondo S.J."/>
            <person name="Hensen N."/>
            <person name="Bonometti L."/>
            <person name="Westerberg I."/>
            <person name="Brannstrom I.O."/>
            <person name="Guillou S."/>
            <person name="Cros-Aarteil S."/>
            <person name="Calhoun S."/>
            <person name="Haridas S."/>
            <person name="Kuo A."/>
            <person name="Pangilinan J."/>
            <person name="Riley R."/>
            <person name="Labutti K."/>
            <person name="Andreopoulos B."/>
            <person name="Lipzen A."/>
            <person name="Chen C."/>
            <person name="Yanf M."/>
            <person name="Daum C."/>
            <person name="Ng V."/>
            <person name="Clum A."/>
            <person name="Steindorff A."/>
            <person name="Ohm R."/>
            <person name="Martin F."/>
            <person name="Silar P."/>
            <person name="Natvig D."/>
            <person name="Lalanne C."/>
            <person name="Gautier V."/>
            <person name="Ament-Velasquez S.L."/>
            <person name="Kruys A."/>
            <person name="Hutchinson M.I."/>
            <person name="Powell A.J."/>
            <person name="Barry K."/>
            <person name="Miller A.N."/>
            <person name="Grigoriev I.V."/>
            <person name="Debuchy R."/>
            <person name="Gladieux P."/>
            <person name="Thoren M.H."/>
            <person name="Johannesson H."/>
        </authorList>
    </citation>
    <scope>NUCLEOTIDE SEQUENCE</scope>
    <source>
        <strain evidence="3">CBS 333.67</strain>
    </source>
</reference>
<dbReference type="PANTHER" id="PTHR42470:SF2">
    <property type="match status" value="1"/>
</dbReference>
<evidence type="ECO:0000259" key="2">
    <source>
        <dbReference type="Pfam" id="PF25545"/>
    </source>
</evidence>
<dbReference type="PANTHER" id="PTHR42470">
    <property type="entry name" value="VAST DOMAIN-CONTAINING PROTEIN"/>
    <property type="match status" value="1"/>
</dbReference>
<feature type="compositionally biased region" description="Low complexity" evidence="1">
    <location>
        <begin position="223"/>
        <end position="237"/>
    </location>
</feature>
<dbReference type="Pfam" id="PF25545">
    <property type="entry name" value="DUF7924"/>
    <property type="match status" value="1"/>
</dbReference>
<accession>A0AAJ0H407</accession>
<proteinExistence type="predicted"/>
<organism evidence="3 4">
    <name type="scientific">Chaetomium strumarium</name>
    <dbReference type="NCBI Taxonomy" id="1170767"/>
    <lineage>
        <taxon>Eukaryota</taxon>
        <taxon>Fungi</taxon>
        <taxon>Dikarya</taxon>
        <taxon>Ascomycota</taxon>
        <taxon>Pezizomycotina</taxon>
        <taxon>Sordariomycetes</taxon>
        <taxon>Sordariomycetidae</taxon>
        <taxon>Sordariales</taxon>
        <taxon>Chaetomiaceae</taxon>
        <taxon>Chaetomium</taxon>
    </lineage>
</organism>
<dbReference type="Proteomes" id="UP001273166">
    <property type="component" value="Unassembled WGS sequence"/>
</dbReference>